<keyword evidence="3" id="KW-1185">Reference proteome</keyword>
<proteinExistence type="predicted"/>
<dbReference type="AlphaFoldDB" id="L1LFY0"/>
<dbReference type="OrthoDB" id="372835at2759"/>
<gene>
    <name evidence="2" type="ORF">BEWA_042080</name>
</gene>
<protein>
    <submittedName>
        <fullName evidence="2">Uncharacterized protein</fullName>
    </submittedName>
</protein>
<dbReference type="VEuPathDB" id="PiroplasmaDB:BEWA_042080"/>
<evidence type="ECO:0000313" key="3">
    <source>
        <dbReference type="Proteomes" id="UP000031512"/>
    </source>
</evidence>
<dbReference type="RefSeq" id="XP_004833622.1">
    <property type="nucleotide sequence ID" value="XM_004833565.1"/>
</dbReference>
<dbReference type="Proteomes" id="UP000031512">
    <property type="component" value="Unassembled WGS sequence"/>
</dbReference>
<evidence type="ECO:0000256" key="1">
    <source>
        <dbReference type="SAM" id="MobiDB-lite"/>
    </source>
</evidence>
<dbReference type="eggNOG" id="ENOG502SYQI">
    <property type="taxonomic scope" value="Eukaryota"/>
</dbReference>
<organism evidence="2 3">
    <name type="scientific">Theileria equi strain WA</name>
    <dbReference type="NCBI Taxonomy" id="1537102"/>
    <lineage>
        <taxon>Eukaryota</taxon>
        <taxon>Sar</taxon>
        <taxon>Alveolata</taxon>
        <taxon>Apicomplexa</taxon>
        <taxon>Aconoidasida</taxon>
        <taxon>Piroplasmida</taxon>
        <taxon>Theileriidae</taxon>
        <taxon>Theileria</taxon>
    </lineage>
</organism>
<dbReference type="GeneID" id="15807618"/>
<evidence type="ECO:0000313" key="2">
    <source>
        <dbReference type="EMBL" id="EKX74170.1"/>
    </source>
</evidence>
<reference evidence="2 3" key="1">
    <citation type="journal article" date="2012" name="BMC Genomics">
        <title>Comparative genomic analysis and phylogenetic position of Theileria equi.</title>
        <authorList>
            <person name="Kappmeyer L.S."/>
            <person name="Thiagarajan M."/>
            <person name="Herndon D.R."/>
            <person name="Ramsay J.D."/>
            <person name="Caler E."/>
            <person name="Djikeng A."/>
            <person name="Gillespie J.J."/>
            <person name="Lau A.O."/>
            <person name="Roalson E.H."/>
            <person name="Silva J.C."/>
            <person name="Silva M.G."/>
            <person name="Suarez C.E."/>
            <person name="Ueti M.W."/>
            <person name="Nene V.M."/>
            <person name="Mealey R.H."/>
            <person name="Knowles D.P."/>
            <person name="Brayton K.A."/>
        </authorList>
    </citation>
    <scope>NUCLEOTIDE SEQUENCE [LARGE SCALE GENOMIC DNA]</scope>
    <source>
        <strain evidence="2 3">WA</strain>
    </source>
</reference>
<name>L1LFY0_THEEQ</name>
<sequence>MDPEIRHLYIGVLKKFSKQYSVLCRKSTSKRRKFVDAYVDGTGKSSRSMDIEFTANTPIDATNSEGNTNIIAHQEYLRSKDSVLRDILWEEDGLNLDLKTCYYSNALKAHSTVNNKGTESGSDEGKSSRGTSSISDSVEDRTEDEETANEPVEAPVEVSVENTKCAENYKGFTYWSIDTKSTINRKGYKMSLLEESEAFVTNAFWVSKDFSNTPRHLLLQVAQIASRAFFDPHYRLYLQNTYL</sequence>
<dbReference type="EMBL" id="ACOU01000002">
    <property type="protein sequence ID" value="EKX74170.1"/>
    <property type="molecule type" value="Genomic_DNA"/>
</dbReference>
<comment type="caution">
    <text evidence="2">The sequence shown here is derived from an EMBL/GenBank/DDBJ whole genome shotgun (WGS) entry which is preliminary data.</text>
</comment>
<accession>L1LFY0</accession>
<dbReference type="KEGG" id="beq:BEWA_042080"/>
<feature type="region of interest" description="Disordered" evidence="1">
    <location>
        <begin position="113"/>
        <end position="155"/>
    </location>
</feature>